<dbReference type="Pfam" id="PF17390">
    <property type="entry name" value="Bac_rhamnosid_C"/>
    <property type="match status" value="1"/>
</dbReference>
<dbReference type="Pfam" id="PF08531">
    <property type="entry name" value="Bac_rhamnosid_N"/>
    <property type="match status" value="1"/>
</dbReference>
<keyword evidence="2" id="KW-1185">Reference proteome</keyword>
<accession>A0A402CR78</accession>
<dbReference type="KEGG" id="ccot:CCAX7_65730"/>
<dbReference type="Pfam" id="PF17389">
    <property type="entry name" value="Bac_rhamnosid6H"/>
    <property type="match status" value="1"/>
</dbReference>
<dbReference type="PANTHER" id="PTHR34987">
    <property type="entry name" value="C, PUTATIVE (AFU_ORTHOLOGUE AFUA_3G02880)-RELATED"/>
    <property type="match status" value="1"/>
</dbReference>
<dbReference type="Proteomes" id="UP000287394">
    <property type="component" value="Chromosome"/>
</dbReference>
<dbReference type="Gene3D" id="2.60.120.260">
    <property type="entry name" value="Galactose-binding domain-like"/>
    <property type="match status" value="3"/>
</dbReference>
<gene>
    <name evidence="1" type="ORF">CCAX7_65730</name>
</gene>
<dbReference type="InterPro" id="IPR008928">
    <property type="entry name" value="6-hairpin_glycosidase_sf"/>
</dbReference>
<dbReference type="SUPFAM" id="SSF49785">
    <property type="entry name" value="Galactose-binding domain-like"/>
    <property type="match status" value="1"/>
</dbReference>
<dbReference type="AlphaFoldDB" id="A0A402CR78"/>
<dbReference type="InterPro" id="IPR013737">
    <property type="entry name" value="Bac_rhamnosid_N"/>
</dbReference>
<organism evidence="1 2">
    <name type="scientific">Capsulimonas corticalis</name>
    <dbReference type="NCBI Taxonomy" id="2219043"/>
    <lineage>
        <taxon>Bacteria</taxon>
        <taxon>Bacillati</taxon>
        <taxon>Armatimonadota</taxon>
        <taxon>Armatimonadia</taxon>
        <taxon>Capsulimonadales</taxon>
        <taxon>Capsulimonadaceae</taxon>
        <taxon>Capsulimonas</taxon>
    </lineage>
</organism>
<dbReference type="GO" id="GO:0005975">
    <property type="term" value="P:carbohydrate metabolic process"/>
    <property type="evidence" value="ECO:0007669"/>
    <property type="project" value="InterPro"/>
</dbReference>
<evidence type="ECO:0000313" key="2">
    <source>
        <dbReference type="Proteomes" id="UP000287394"/>
    </source>
</evidence>
<name>A0A402CR78_9BACT</name>
<dbReference type="EMBL" id="AP025739">
    <property type="protein sequence ID" value="BDI34522.1"/>
    <property type="molecule type" value="Genomic_DNA"/>
</dbReference>
<dbReference type="InterPro" id="IPR035396">
    <property type="entry name" value="Bac_rhamnosid6H"/>
</dbReference>
<dbReference type="InterPro" id="IPR008979">
    <property type="entry name" value="Galactose-bd-like_sf"/>
</dbReference>
<dbReference type="OrthoDB" id="9761045at2"/>
<sequence length="928" mass="104372">MAIRWQGDWIWSGEALPKRNAFVRFRRTFAYQGGAAALFLTADARYVLFVNGERVGQGPVRAWPGYWRYDSYDLTPYLRAGDNTLAVRVQHYGEGNFQYLPSPPGLLAQLELDGETIVSDTAWRASPDRAFVSAAPRISVQQGFEEQYDARLSDDWTAADYDDRDWPRAISLRGALAGPHQNFQDRAIPFLTEEPVLPQRIVSLETVQSIPHRATIHVKPYLVPGDITSNHVNAHVLAATQIWAPEDCGVALTPSHFAFGPVKVNGVLVTDGRANLKAGWNDLLTSFHHASHIQEYVICFDGPAGLRFCARGDAGGAPWAVVGPFGLTAADRRKSETFMDLSIISAEPLVEEATCEEGERVWEMGQVASLTDRPYFQEVRPEHLPSVNVFVQAYTDKVCAGEVRTEHRDGLLSGSEWTTIQPDPEGRDIRILLDFGREIVGAHQFEVIAAEGTILDTHNFEFIQPDGLYNFAETMNNSFRYICRAGRQSYRTLLRRGFQYTYLILRNLTSPLRIKGFQTIYSSYPQSRRGTFASSDAKLDRIWQVGADTLRACAEDTYTDCPSYEQVHWVGDARNEALVDWVVNGDPRLWYRCLEQVGQSLDRSPLTEAQVPSAWRNIIPTWSFLWMRSCREYLLFTGDRDGAARLLKFAARNIEGILQYINADGLFDIHSWNLFDWAEMDTPNIGVVTHQNCMAVLALRDAAELSEWLGGAGRAAVWRKMADSLSDAVNAHLWNDERAAYTDCLRDGAHSKVYSQQTQTVALMSGVASGGRGERCREIIHAPPEGFVRAGSPFFEFFLLESFQQEAREQDFVDTIRRDWGFMIDMGATTFWEMWSGRTGRLTRSHCHGWSAAPTYFLSTYVLGVRPLSPGYRSVVVEPHPADLTWCRGSVPTPFGDIHVQWENPNGAPFVIRVKAPEGVEVIVRAPR</sequence>
<proteinExistence type="predicted"/>
<evidence type="ECO:0000313" key="1">
    <source>
        <dbReference type="EMBL" id="BDI34522.1"/>
    </source>
</evidence>
<dbReference type="InterPro" id="IPR012341">
    <property type="entry name" value="6hp_glycosidase-like_sf"/>
</dbReference>
<protein>
    <submittedName>
        <fullName evidence="1">Uncharacterized protein</fullName>
    </submittedName>
</protein>
<dbReference type="RefSeq" id="WP_119319876.1">
    <property type="nucleotide sequence ID" value="NZ_AP025739.1"/>
</dbReference>
<dbReference type="Gene3D" id="2.60.420.10">
    <property type="entry name" value="Maltose phosphorylase, domain 3"/>
    <property type="match status" value="1"/>
</dbReference>
<dbReference type="Gene3D" id="1.50.10.10">
    <property type="match status" value="1"/>
</dbReference>
<dbReference type="Pfam" id="PF05592">
    <property type="entry name" value="Bac_rhamnosid"/>
    <property type="match status" value="1"/>
</dbReference>
<dbReference type="PANTHER" id="PTHR34987:SF2">
    <property type="entry name" value="B, PUTATIVE (AFU_ORTHOLOGUE AFUA_7G05040)-RELATED"/>
    <property type="match status" value="1"/>
</dbReference>
<dbReference type="SUPFAM" id="SSF48208">
    <property type="entry name" value="Six-hairpin glycosidases"/>
    <property type="match status" value="1"/>
</dbReference>
<reference evidence="1 2" key="1">
    <citation type="journal article" date="2019" name="Int. J. Syst. Evol. Microbiol.">
        <title>Capsulimonas corticalis gen. nov., sp. nov., an aerobic capsulated bacterium, of a novel bacterial order, Capsulimonadales ord. nov., of the class Armatimonadia of the phylum Armatimonadetes.</title>
        <authorList>
            <person name="Li J."/>
            <person name="Kudo C."/>
            <person name="Tonouchi A."/>
        </authorList>
    </citation>
    <scope>NUCLEOTIDE SEQUENCE [LARGE SCALE GENOMIC DNA]</scope>
    <source>
        <strain evidence="1 2">AX-7</strain>
    </source>
</reference>
<dbReference type="InterPro" id="IPR008902">
    <property type="entry name" value="Rhamnosid_concanavalin"/>
</dbReference>
<dbReference type="InterPro" id="IPR035398">
    <property type="entry name" value="Bac_rhamnosid_C"/>
</dbReference>